<organism evidence="5 6">
    <name type="scientific">Actinomadura geliboluensis</name>
    <dbReference type="NCBI Taxonomy" id="882440"/>
    <lineage>
        <taxon>Bacteria</taxon>
        <taxon>Bacillati</taxon>
        <taxon>Actinomycetota</taxon>
        <taxon>Actinomycetes</taxon>
        <taxon>Streptosporangiales</taxon>
        <taxon>Thermomonosporaceae</taxon>
        <taxon>Actinomadura</taxon>
    </lineage>
</organism>
<evidence type="ECO:0000313" key="6">
    <source>
        <dbReference type="Proteomes" id="UP000305238"/>
    </source>
</evidence>
<dbReference type="PANTHER" id="PTHR37042">
    <property type="entry name" value="OUTER MEMBRANE PROTEIN RV1973"/>
    <property type="match status" value="1"/>
</dbReference>
<dbReference type="AlphaFoldDB" id="A0A5S4H242"/>
<dbReference type="Proteomes" id="UP000305238">
    <property type="component" value="Unassembled WGS sequence"/>
</dbReference>
<comment type="caution">
    <text evidence="5">The sequence shown here is derived from an EMBL/GenBank/DDBJ whole genome shotgun (WGS) entry which is preliminary data.</text>
</comment>
<name>A0A5S4H242_9ACTN</name>
<evidence type="ECO:0000256" key="3">
    <source>
        <dbReference type="SAM" id="MobiDB-lite"/>
    </source>
</evidence>
<evidence type="ECO:0000313" key="5">
    <source>
        <dbReference type="EMBL" id="TMR38774.1"/>
    </source>
</evidence>
<feature type="transmembrane region" description="Helical" evidence="4">
    <location>
        <begin position="40"/>
        <end position="61"/>
    </location>
</feature>
<keyword evidence="6" id="KW-1185">Reference proteome</keyword>
<reference evidence="5 6" key="1">
    <citation type="submission" date="2019-05" db="EMBL/GenBank/DDBJ databases">
        <title>Draft genome sequence of Actinomadura geliboluensis A8036.</title>
        <authorList>
            <person name="Saricaoglu S."/>
            <person name="Isik K."/>
        </authorList>
    </citation>
    <scope>NUCLEOTIDE SEQUENCE [LARGE SCALE GENOMIC DNA]</scope>
    <source>
        <strain evidence="5 6">A8036</strain>
    </source>
</reference>
<keyword evidence="4" id="KW-0812">Transmembrane</keyword>
<dbReference type="EMBL" id="VCKZ01000099">
    <property type="protein sequence ID" value="TMR38774.1"/>
    <property type="molecule type" value="Genomic_DNA"/>
</dbReference>
<keyword evidence="4" id="KW-1133">Transmembrane helix</keyword>
<sequence>MSKTSEQQTRRSGRSEHGGARKAGKSASTERRARRRGGAVVGWSLVLGAVVLFGWSAWTVWQDEPGARTGPDHTRDAVLRAARQQIAALNTMNPAQVDAGLRAWSDAATGPLREQLEQDRPQNRAKIGRSRTTAAATVTGAAVTSLDVRAGKARVIASVQVKLTLRDGAPTLQRKRFEAGAARTPSGWRLESLTAIPAGAR</sequence>
<evidence type="ECO:0000256" key="2">
    <source>
        <dbReference type="ARBA" id="ARBA00023136"/>
    </source>
</evidence>
<comment type="subcellular location">
    <subcellularLocation>
        <location evidence="1">Membrane</location>
    </subcellularLocation>
</comment>
<proteinExistence type="predicted"/>
<keyword evidence="2 4" id="KW-0472">Membrane</keyword>
<protein>
    <recommendedName>
        <fullName evidence="7">Mce-associated membrane protein</fullName>
    </recommendedName>
</protein>
<evidence type="ECO:0000256" key="1">
    <source>
        <dbReference type="ARBA" id="ARBA00004370"/>
    </source>
</evidence>
<dbReference type="PANTHER" id="PTHR37042:SF4">
    <property type="entry name" value="OUTER MEMBRANE PROTEIN RV1973"/>
    <property type="match status" value="1"/>
</dbReference>
<accession>A0A5S4H242</accession>
<evidence type="ECO:0008006" key="7">
    <source>
        <dbReference type="Google" id="ProtNLM"/>
    </source>
</evidence>
<dbReference type="GO" id="GO:0016020">
    <property type="term" value="C:membrane"/>
    <property type="evidence" value="ECO:0007669"/>
    <property type="project" value="UniProtKB-SubCell"/>
</dbReference>
<feature type="region of interest" description="Disordered" evidence="3">
    <location>
        <begin position="1"/>
        <end position="35"/>
    </location>
</feature>
<gene>
    <name evidence="5" type="ORF">ETD96_15760</name>
</gene>
<evidence type="ECO:0000256" key="4">
    <source>
        <dbReference type="SAM" id="Phobius"/>
    </source>
</evidence>